<reference evidence="2 3" key="1">
    <citation type="submission" date="2018-07" db="EMBL/GenBank/DDBJ databases">
        <title>Identification of spontaneous genetic mutation associated with occurrence of a yellow conidial color mutant of Aspergillus flavus.</title>
        <authorList>
            <person name="Chang P.-K."/>
            <person name="Mack B.M."/>
            <person name="Scharfenstein L."/>
            <person name="Gilbert M.K."/>
        </authorList>
    </citation>
    <scope>NUCLEOTIDE SEQUENCE [LARGE SCALE GENOMIC DNA]</scope>
    <source>
        <strain evidence="2 3">CA14</strain>
    </source>
</reference>
<gene>
    <name evidence="2" type="ORF">CA14_006990</name>
</gene>
<dbReference type="Pfam" id="PF00561">
    <property type="entry name" value="Abhydrolase_1"/>
    <property type="match status" value="1"/>
</dbReference>
<protein>
    <recommendedName>
        <fullName evidence="1">AB hydrolase-1 domain-containing protein</fullName>
    </recommendedName>
</protein>
<accession>A0AB74CI75</accession>
<sequence length="265" mass="29057">MESGNLPVDGGSLYYEMHGNHGPPFLLIAGGSGTTTMCSRLAITLATHFHVISYDRRGTPRSCPFPLPRQSDTLRTHAEDAATFLMRTFPGIPAIIFTTSGSTAIALELVNLFPDLVSKVVLHEPILYSFLSVGQGKIVDTKTQEALQAYRKLQCPENHLDVGISWSTMPTSWKSYYEHELPAIADYAPNPDSLARTHLKIYVVEGSVEVPAFVQETILGVSELLGRPPFRIAWGHVGYATHAEFRGSLITLLCNGNGGKVNLRY</sequence>
<comment type="caution">
    <text evidence="2">The sequence shown here is derived from an EMBL/GenBank/DDBJ whole genome shotgun (WGS) entry which is preliminary data.</text>
</comment>
<dbReference type="InterPro" id="IPR029058">
    <property type="entry name" value="AB_hydrolase_fold"/>
</dbReference>
<organism evidence="2 3">
    <name type="scientific">Aspergillus flavus</name>
    <dbReference type="NCBI Taxonomy" id="5059"/>
    <lineage>
        <taxon>Eukaryota</taxon>
        <taxon>Fungi</taxon>
        <taxon>Dikarya</taxon>
        <taxon>Ascomycota</taxon>
        <taxon>Pezizomycotina</taxon>
        <taxon>Eurotiomycetes</taxon>
        <taxon>Eurotiomycetidae</taxon>
        <taxon>Eurotiales</taxon>
        <taxon>Aspergillaceae</taxon>
        <taxon>Aspergillus</taxon>
        <taxon>Aspergillus subgen. Circumdati</taxon>
    </lineage>
</organism>
<dbReference type="Proteomes" id="UP000275480">
    <property type="component" value="Unassembled WGS sequence"/>
</dbReference>
<evidence type="ECO:0000313" key="3">
    <source>
        <dbReference type="Proteomes" id="UP000275480"/>
    </source>
</evidence>
<feature type="domain" description="AB hydrolase-1" evidence="1">
    <location>
        <begin position="23"/>
        <end position="128"/>
    </location>
</feature>
<evidence type="ECO:0000259" key="1">
    <source>
        <dbReference type="Pfam" id="PF00561"/>
    </source>
</evidence>
<dbReference type="InterPro" id="IPR000073">
    <property type="entry name" value="AB_hydrolase_1"/>
</dbReference>
<evidence type="ECO:0000313" key="2">
    <source>
        <dbReference type="EMBL" id="RMZ45105.1"/>
    </source>
</evidence>
<dbReference type="SUPFAM" id="SSF53474">
    <property type="entry name" value="alpha/beta-Hydrolases"/>
    <property type="match status" value="1"/>
</dbReference>
<dbReference type="EMBL" id="QQZZ01000052">
    <property type="protein sequence ID" value="RMZ45105.1"/>
    <property type="molecule type" value="Genomic_DNA"/>
</dbReference>
<dbReference type="AlphaFoldDB" id="A0AB74CI75"/>
<dbReference type="Gene3D" id="3.40.50.1820">
    <property type="entry name" value="alpha/beta hydrolase"/>
    <property type="match status" value="1"/>
</dbReference>
<name>A0AB74CI75_ASPFL</name>
<proteinExistence type="predicted"/>